<evidence type="ECO:0000313" key="2">
    <source>
        <dbReference type="Proteomes" id="UP001061991"/>
    </source>
</evidence>
<reference evidence="1" key="1">
    <citation type="submission" date="2022-09" db="EMBL/GenBank/DDBJ databases">
        <title>Interaction between co-microsymbionts with complementary sets of symbiotic genes in legume-rhizobium systems.</title>
        <authorList>
            <person name="Safronova V."/>
            <person name="Sazanova A."/>
            <person name="Afonin A."/>
            <person name="Chirak E."/>
        </authorList>
    </citation>
    <scope>NUCLEOTIDE SEQUENCE</scope>
    <source>
        <strain evidence="1">A18/3m</strain>
    </source>
</reference>
<sequence length="227" mass="24306">MATIGVLSLSNDGRYIGQHPDFGYGIGHPSRYASPPMLKQIPGAWANNVVSGDHACEIEYVKAAKELERAGASALTCDCGFTVRYQKAIASAVSIPVSTSSLLLLPALLSTVPPDKKIAVLTADSRCIDAEIWAALSITDPSRLIFEGLEDTATYAYMWAEKGEINVQDVLADTDDIIARVQKHEKVAAILCECTVFVRVSPRIRRSTGLPVYDAGHNAGLLMAGVS</sequence>
<keyword evidence="1" id="KW-0614">Plasmid</keyword>
<gene>
    <name evidence="1" type="ORF">N8E88_02120</name>
</gene>
<geneLocation type="plasmid" evidence="1 2">
    <name>p_unnamed3</name>
</geneLocation>
<proteinExistence type="predicted"/>
<dbReference type="EMBL" id="CP104970">
    <property type="protein sequence ID" value="UXN57637.1"/>
    <property type="molecule type" value="Genomic_DNA"/>
</dbReference>
<name>A0ACD4CVK9_9HYPH</name>
<keyword evidence="2" id="KW-1185">Reference proteome</keyword>
<organism evidence="1 2">
    <name type="scientific">Phyllobacterium zundukense</name>
    <dbReference type="NCBI Taxonomy" id="1867719"/>
    <lineage>
        <taxon>Bacteria</taxon>
        <taxon>Pseudomonadati</taxon>
        <taxon>Pseudomonadota</taxon>
        <taxon>Alphaproteobacteria</taxon>
        <taxon>Hyphomicrobiales</taxon>
        <taxon>Phyllobacteriaceae</taxon>
        <taxon>Phyllobacterium</taxon>
    </lineage>
</organism>
<accession>A0ACD4CVK9</accession>
<evidence type="ECO:0000313" key="1">
    <source>
        <dbReference type="EMBL" id="UXN57637.1"/>
    </source>
</evidence>
<protein>
    <submittedName>
        <fullName evidence="1">Uncharacterized protein</fullName>
    </submittedName>
</protein>
<dbReference type="Proteomes" id="UP001061991">
    <property type="component" value="Plasmid p_unnamed3"/>
</dbReference>